<dbReference type="AlphaFoldDB" id="A0A060YYZ9"/>
<protein>
    <submittedName>
        <fullName evidence="1">Uncharacterized protein</fullName>
    </submittedName>
</protein>
<reference evidence="1" key="1">
    <citation type="journal article" date="2014" name="Nat. Commun.">
        <title>The rainbow trout genome provides novel insights into evolution after whole-genome duplication in vertebrates.</title>
        <authorList>
            <person name="Berthelot C."/>
            <person name="Brunet F."/>
            <person name="Chalopin D."/>
            <person name="Juanchich A."/>
            <person name="Bernard M."/>
            <person name="Noel B."/>
            <person name="Bento P."/>
            <person name="Da Silva C."/>
            <person name="Labadie K."/>
            <person name="Alberti A."/>
            <person name="Aury J.M."/>
            <person name="Louis A."/>
            <person name="Dehais P."/>
            <person name="Bardou P."/>
            <person name="Montfort J."/>
            <person name="Klopp C."/>
            <person name="Cabau C."/>
            <person name="Gaspin C."/>
            <person name="Thorgaard G.H."/>
            <person name="Boussaha M."/>
            <person name="Quillet E."/>
            <person name="Guyomard R."/>
            <person name="Galiana D."/>
            <person name="Bobe J."/>
            <person name="Volff J.N."/>
            <person name="Genet C."/>
            <person name="Wincker P."/>
            <person name="Jaillon O."/>
            <person name="Roest Crollius H."/>
            <person name="Guiguen Y."/>
        </authorList>
    </citation>
    <scope>NUCLEOTIDE SEQUENCE [LARGE SCALE GENOMIC DNA]</scope>
</reference>
<evidence type="ECO:0000313" key="1">
    <source>
        <dbReference type="EMBL" id="CDQ94704.1"/>
    </source>
</evidence>
<dbReference type="Proteomes" id="UP000193380">
    <property type="component" value="Unassembled WGS sequence"/>
</dbReference>
<gene>
    <name evidence="1" type="ORF">GSONMT00014570001</name>
</gene>
<organism evidence="1 2">
    <name type="scientific">Oncorhynchus mykiss</name>
    <name type="common">Rainbow trout</name>
    <name type="synonym">Salmo gairdneri</name>
    <dbReference type="NCBI Taxonomy" id="8022"/>
    <lineage>
        <taxon>Eukaryota</taxon>
        <taxon>Metazoa</taxon>
        <taxon>Chordata</taxon>
        <taxon>Craniata</taxon>
        <taxon>Vertebrata</taxon>
        <taxon>Euteleostomi</taxon>
        <taxon>Actinopterygii</taxon>
        <taxon>Neopterygii</taxon>
        <taxon>Teleostei</taxon>
        <taxon>Protacanthopterygii</taxon>
        <taxon>Salmoniformes</taxon>
        <taxon>Salmonidae</taxon>
        <taxon>Salmoninae</taxon>
        <taxon>Oncorhynchus</taxon>
    </lineage>
</organism>
<proteinExistence type="predicted"/>
<sequence>MPGLPICNELNANEKANKRMLRVLWKNIKIDLKKTIAVARRESFKTGGRLPLRPETNELGDLMTVIIDSQQPLEGISDDDHLDSSDWGPFQSSFGRTHSFNMCHTPDCREN</sequence>
<name>A0A060YYZ9_ONCMY</name>
<evidence type="ECO:0000313" key="2">
    <source>
        <dbReference type="Proteomes" id="UP000193380"/>
    </source>
</evidence>
<accession>A0A060YYZ9</accession>
<reference evidence="1" key="2">
    <citation type="submission" date="2014-03" db="EMBL/GenBank/DDBJ databases">
        <authorList>
            <person name="Genoscope - CEA"/>
        </authorList>
    </citation>
    <scope>NUCLEOTIDE SEQUENCE</scope>
</reference>
<dbReference type="PaxDb" id="8022-A0A060YYZ9"/>
<dbReference type="EMBL" id="FR918422">
    <property type="protein sequence ID" value="CDQ94704.1"/>
    <property type="molecule type" value="Genomic_DNA"/>
</dbReference>